<reference evidence="3" key="2">
    <citation type="submission" date="2014-03" db="EMBL/GenBank/DDBJ databases">
        <authorList>
            <person name="Genoscope - CEA"/>
        </authorList>
    </citation>
    <scope>NUCLEOTIDE SEQUENCE</scope>
</reference>
<feature type="transmembrane region" description="Helical" evidence="1">
    <location>
        <begin position="122"/>
        <end position="151"/>
    </location>
</feature>
<keyword evidence="1" id="KW-0812">Transmembrane</keyword>
<dbReference type="GO" id="GO:0005096">
    <property type="term" value="F:GTPase activator activity"/>
    <property type="evidence" value="ECO:0007669"/>
    <property type="project" value="InterPro"/>
</dbReference>
<dbReference type="AlphaFoldDB" id="A0A060VZ11"/>
<evidence type="ECO:0000313" key="4">
    <source>
        <dbReference type="Proteomes" id="UP000193380"/>
    </source>
</evidence>
<dbReference type="Pfam" id="PF16746">
    <property type="entry name" value="BAR_3"/>
    <property type="match status" value="1"/>
</dbReference>
<dbReference type="InterPro" id="IPR047234">
    <property type="entry name" value="GRAF_fam"/>
</dbReference>
<dbReference type="SUPFAM" id="SSF103657">
    <property type="entry name" value="BAR/IMD domain-like"/>
    <property type="match status" value="1"/>
</dbReference>
<gene>
    <name evidence="3" type="ORF">GSONMT00081098001</name>
</gene>
<evidence type="ECO:0000313" key="3">
    <source>
        <dbReference type="EMBL" id="CDQ60102.1"/>
    </source>
</evidence>
<dbReference type="PANTHER" id="PTHR12552:SF2">
    <property type="entry name" value="OLIGOPHRENIN-1"/>
    <property type="match status" value="1"/>
</dbReference>
<reference evidence="3" key="1">
    <citation type="journal article" date="2014" name="Nat. Commun.">
        <title>The rainbow trout genome provides novel insights into evolution after whole-genome duplication in vertebrates.</title>
        <authorList>
            <person name="Berthelot C."/>
            <person name="Brunet F."/>
            <person name="Chalopin D."/>
            <person name="Juanchich A."/>
            <person name="Bernard M."/>
            <person name="Noel B."/>
            <person name="Bento P."/>
            <person name="Da Silva C."/>
            <person name="Labadie K."/>
            <person name="Alberti A."/>
            <person name="Aury J.M."/>
            <person name="Louis A."/>
            <person name="Dehais P."/>
            <person name="Bardou P."/>
            <person name="Montfort J."/>
            <person name="Klopp C."/>
            <person name="Cabau C."/>
            <person name="Gaspin C."/>
            <person name="Thorgaard G.H."/>
            <person name="Boussaha M."/>
            <person name="Quillet E."/>
            <person name="Guyomard R."/>
            <person name="Galiana D."/>
            <person name="Bobe J."/>
            <person name="Volff J.N."/>
            <person name="Genet C."/>
            <person name="Wincker P."/>
            <person name="Jaillon O."/>
            <person name="Roest Crollius H."/>
            <person name="Guiguen Y."/>
        </authorList>
    </citation>
    <scope>NUCLEOTIDE SEQUENCE [LARGE SCALE GENOMIC DNA]</scope>
</reference>
<keyword evidence="1" id="KW-0472">Membrane</keyword>
<dbReference type="GO" id="GO:0005737">
    <property type="term" value="C:cytoplasm"/>
    <property type="evidence" value="ECO:0007669"/>
    <property type="project" value="InterPro"/>
</dbReference>
<accession>A0A060VZ11</accession>
<evidence type="ECO:0000259" key="2">
    <source>
        <dbReference type="Pfam" id="PF16746"/>
    </source>
</evidence>
<keyword evidence="1" id="KW-1133">Transmembrane helix</keyword>
<feature type="domain" description="BAR" evidence="2">
    <location>
        <begin position="6"/>
        <end position="105"/>
    </location>
</feature>
<protein>
    <recommendedName>
        <fullName evidence="2">BAR domain-containing protein</fullName>
    </recommendedName>
</protein>
<organism evidence="3 4">
    <name type="scientific">Oncorhynchus mykiss</name>
    <name type="common">Rainbow trout</name>
    <name type="synonym">Salmo gairdneri</name>
    <dbReference type="NCBI Taxonomy" id="8022"/>
    <lineage>
        <taxon>Eukaryota</taxon>
        <taxon>Metazoa</taxon>
        <taxon>Chordata</taxon>
        <taxon>Craniata</taxon>
        <taxon>Vertebrata</taxon>
        <taxon>Euteleostomi</taxon>
        <taxon>Actinopterygii</taxon>
        <taxon>Neopterygii</taxon>
        <taxon>Teleostei</taxon>
        <taxon>Protacanthopterygii</taxon>
        <taxon>Salmoniformes</taxon>
        <taxon>Salmonidae</taxon>
        <taxon>Salmoninae</taxon>
        <taxon>Oncorhynchus</taxon>
    </lineage>
</organism>
<dbReference type="PANTHER" id="PTHR12552">
    <property type="entry name" value="OLIGOPHRENIN 1"/>
    <property type="match status" value="1"/>
</dbReference>
<name>A0A060VZ11_ONCMY</name>
<dbReference type="STRING" id="8022.A0A060VZ11"/>
<dbReference type="InterPro" id="IPR004148">
    <property type="entry name" value="BAR_dom"/>
</dbReference>
<dbReference type="Gene3D" id="1.20.1270.60">
    <property type="entry name" value="Arfaptin homology (AH) domain/BAR domain"/>
    <property type="match status" value="1"/>
</dbReference>
<evidence type="ECO:0000256" key="1">
    <source>
        <dbReference type="SAM" id="Phobius"/>
    </source>
</evidence>
<dbReference type="Proteomes" id="UP000193380">
    <property type="component" value="Unassembled WGS sequence"/>
</dbReference>
<dbReference type="EMBL" id="FR904341">
    <property type="protein sequence ID" value="CDQ60102.1"/>
    <property type="molecule type" value="Genomic_DNA"/>
</dbReference>
<dbReference type="PaxDb" id="8022-A0A060VZ11"/>
<proteinExistence type="predicted"/>
<dbReference type="InterPro" id="IPR027267">
    <property type="entry name" value="AH/BAR_dom_sf"/>
</dbReference>
<sequence>MGHPPLEFSDCYGDSPDFRERLKCYELELERTSKFLKDVIKDGNSVINAIKGYSVAVHKFSQTLNVFQFDFIGDSLTDDEINIAESFQEFAGLLQEVEDDRMMLLMLFLRGRRATPAGVQEISLFICLISRLIVAGFPFSHILIITHLVCLMKCMNVFAKWSNTIVFVTCTEYIGCKC</sequence>